<evidence type="ECO:0000313" key="2">
    <source>
        <dbReference type="EMBL" id="CAJ0587289.1"/>
    </source>
</evidence>
<evidence type="ECO:0000256" key="1">
    <source>
        <dbReference type="SAM" id="MobiDB-lite"/>
    </source>
</evidence>
<feature type="non-terminal residue" evidence="2">
    <location>
        <position position="172"/>
    </location>
</feature>
<dbReference type="EMBL" id="CATQJA010002710">
    <property type="protein sequence ID" value="CAJ0587289.1"/>
    <property type="molecule type" value="Genomic_DNA"/>
</dbReference>
<dbReference type="Proteomes" id="UP001177023">
    <property type="component" value="Unassembled WGS sequence"/>
</dbReference>
<evidence type="ECO:0000313" key="3">
    <source>
        <dbReference type="Proteomes" id="UP001177023"/>
    </source>
</evidence>
<name>A0AA36DGL7_9BILA</name>
<protein>
    <submittedName>
        <fullName evidence="2">Uncharacterized protein</fullName>
    </submittedName>
</protein>
<gene>
    <name evidence="2" type="ORF">MSPICULIGERA_LOCUS25265</name>
</gene>
<sequence>MSAGEIASLPAVLAQLNRITQSVIATQAQQQGTPYAGNVWANQWANSYGMPGGYMAPRPEPVAMPMPSYNPYARTNMNLAFNLNYDSGCGKAGQRYPVAGSGYGVPPRSCPEPEPEPIAEPPGNPLVSPMNPMMFAADKKLENGFVPHMETTTEVSTTTSDDGLITPGTSTA</sequence>
<accession>A0AA36DGL7</accession>
<reference evidence="2" key="1">
    <citation type="submission" date="2023-06" db="EMBL/GenBank/DDBJ databases">
        <authorList>
            <person name="Delattre M."/>
        </authorList>
    </citation>
    <scope>NUCLEOTIDE SEQUENCE</scope>
    <source>
        <strain evidence="2">AF72</strain>
    </source>
</reference>
<organism evidence="2 3">
    <name type="scientific">Mesorhabditis spiculigera</name>
    <dbReference type="NCBI Taxonomy" id="96644"/>
    <lineage>
        <taxon>Eukaryota</taxon>
        <taxon>Metazoa</taxon>
        <taxon>Ecdysozoa</taxon>
        <taxon>Nematoda</taxon>
        <taxon>Chromadorea</taxon>
        <taxon>Rhabditida</taxon>
        <taxon>Rhabditina</taxon>
        <taxon>Rhabditomorpha</taxon>
        <taxon>Rhabditoidea</taxon>
        <taxon>Rhabditidae</taxon>
        <taxon>Mesorhabditinae</taxon>
        <taxon>Mesorhabditis</taxon>
    </lineage>
</organism>
<comment type="caution">
    <text evidence="2">The sequence shown here is derived from an EMBL/GenBank/DDBJ whole genome shotgun (WGS) entry which is preliminary data.</text>
</comment>
<dbReference type="AlphaFoldDB" id="A0AA36DGL7"/>
<proteinExistence type="predicted"/>
<keyword evidence="3" id="KW-1185">Reference proteome</keyword>
<feature type="region of interest" description="Disordered" evidence="1">
    <location>
        <begin position="151"/>
        <end position="172"/>
    </location>
</feature>
<feature type="compositionally biased region" description="Low complexity" evidence="1">
    <location>
        <begin position="151"/>
        <end position="160"/>
    </location>
</feature>